<dbReference type="SUPFAM" id="SSF48403">
    <property type="entry name" value="Ankyrin repeat"/>
    <property type="match status" value="1"/>
</dbReference>
<dbReference type="PANTHER" id="PTHR24121">
    <property type="entry name" value="NO MECHANORECEPTOR POTENTIAL C, ISOFORM D-RELATED"/>
    <property type="match status" value="1"/>
</dbReference>
<dbReference type="AlphaFoldDB" id="A0A378IRH3"/>
<evidence type="ECO:0000313" key="2">
    <source>
        <dbReference type="Proteomes" id="UP000254033"/>
    </source>
</evidence>
<organism evidence="1 2">
    <name type="scientific">Legionella feeleii</name>
    <dbReference type="NCBI Taxonomy" id="453"/>
    <lineage>
        <taxon>Bacteria</taxon>
        <taxon>Pseudomonadati</taxon>
        <taxon>Pseudomonadota</taxon>
        <taxon>Gammaproteobacteria</taxon>
        <taxon>Legionellales</taxon>
        <taxon>Legionellaceae</taxon>
        <taxon>Legionella</taxon>
    </lineage>
</organism>
<proteinExistence type="predicted"/>
<dbReference type="Proteomes" id="UP000254033">
    <property type="component" value="Unassembled WGS sequence"/>
</dbReference>
<reference evidence="1 2" key="1">
    <citation type="submission" date="2018-06" db="EMBL/GenBank/DDBJ databases">
        <authorList>
            <consortium name="Pathogen Informatics"/>
            <person name="Doyle S."/>
        </authorList>
    </citation>
    <scope>NUCLEOTIDE SEQUENCE [LARGE SCALE GENOMIC DNA]</scope>
    <source>
        <strain evidence="1 2">NCTC11978</strain>
    </source>
</reference>
<dbReference type="PANTHER" id="PTHR24121:SF21">
    <property type="entry name" value="ANKYRIN REPEAT FAMILY PROTEIN"/>
    <property type="match status" value="1"/>
</dbReference>
<dbReference type="InterPro" id="IPR036770">
    <property type="entry name" value="Ankyrin_rpt-contain_sf"/>
</dbReference>
<dbReference type="SMART" id="SM00248">
    <property type="entry name" value="ANK"/>
    <property type="match status" value="4"/>
</dbReference>
<dbReference type="InterPro" id="IPR002110">
    <property type="entry name" value="Ankyrin_rpt"/>
</dbReference>
<dbReference type="Gene3D" id="1.25.40.20">
    <property type="entry name" value="Ankyrin repeat-containing domain"/>
    <property type="match status" value="1"/>
</dbReference>
<name>A0A378IRH3_9GAMM</name>
<dbReference type="RefSeq" id="WP_115174806.1">
    <property type="nucleotide sequence ID" value="NZ_UGNY01000001.1"/>
</dbReference>
<accession>A0A378IRH3</accession>
<evidence type="ECO:0000313" key="1">
    <source>
        <dbReference type="EMBL" id="STX37836.1"/>
    </source>
</evidence>
<dbReference type="EMBL" id="UGNY01000001">
    <property type="protein sequence ID" value="STX37836.1"/>
    <property type="molecule type" value="Genomic_DNA"/>
</dbReference>
<sequence>MREIKKGHYSYEPIFLELMVQGKDSEEDVLYLIKDVVQTGHVELLAKVIEKIDGQQLLDFQNKYGRDFLNAAVSSANASMVNFILTQGKNYESEAQEAAKLALQLQDNNAAIQIFHNLSQYIQEPQQFFYQAIEEGKEEIALELMSIMPNSDDLAISYKGGKSLVQLAVEKGSFKLANALLEKLVKENKHEILHKSDERDNTVLTALYDFLQVSSEQEKSEDALKFAQKFMGYLGTQNANNPLQNETKLCKLSQDLFNNGRTIVHEVARSGNINLMRFIDFVNPAWLTLPDRNGEPPMAYAADSLQLDMVRFLANKTPGDRFGSALQFALNHCSRAGNNQRAETIAINLITRMDVNSLRQERRTKLSENEYVAIPPFVKVLNIGHTQLAELLVTRGAGTLGSHPRSALGVWFNDVADRDTQFRALRRAIVDISSSASNPTITDKCIRQIFTEPKLVGAITTLEQWGQQAANQNKGVFSGFTLFGSKPDSRFVQLMHDMAKYGLHVESSMDVKKYRLPALNCEASIYKEKNGQLHLEHDTRNNTLTLVYTNRDKKESMLGTIHNLTEKNLDFMVPDLAKTLNNIIMAPDNAPKHWNWLRSYEQIFNPQPNSFAIR</sequence>
<gene>
    <name evidence="1" type="ORF">NCTC11978_01013</name>
</gene>
<protein>
    <submittedName>
        <fullName evidence="1">Ankyrin repeats (3 copies)</fullName>
    </submittedName>
</protein>